<protein>
    <recommendedName>
        <fullName evidence="1">Methyltransferase type 12 domain-containing protein</fullName>
    </recommendedName>
</protein>
<dbReference type="EMBL" id="OV725078">
    <property type="protein sequence ID" value="CAH1394267.1"/>
    <property type="molecule type" value="Genomic_DNA"/>
</dbReference>
<keyword evidence="3" id="KW-1185">Reference proteome</keyword>
<accession>A0A9P0E8P2</accession>
<gene>
    <name evidence="2" type="ORF">NEZAVI_LOCUS4798</name>
</gene>
<evidence type="ECO:0000313" key="2">
    <source>
        <dbReference type="EMBL" id="CAH1394267.1"/>
    </source>
</evidence>
<dbReference type="Proteomes" id="UP001152798">
    <property type="component" value="Chromosome 2"/>
</dbReference>
<evidence type="ECO:0000313" key="3">
    <source>
        <dbReference type="Proteomes" id="UP001152798"/>
    </source>
</evidence>
<dbReference type="Gene3D" id="3.40.50.150">
    <property type="entry name" value="Vaccinia Virus protein VP39"/>
    <property type="match status" value="1"/>
</dbReference>
<dbReference type="OrthoDB" id="66144at2759"/>
<dbReference type="InterPro" id="IPR029063">
    <property type="entry name" value="SAM-dependent_MTases_sf"/>
</dbReference>
<evidence type="ECO:0000259" key="1">
    <source>
        <dbReference type="Pfam" id="PF08242"/>
    </source>
</evidence>
<dbReference type="InterPro" id="IPR013217">
    <property type="entry name" value="Methyltransf_12"/>
</dbReference>
<dbReference type="CDD" id="cd02440">
    <property type="entry name" value="AdoMet_MTases"/>
    <property type="match status" value="1"/>
</dbReference>
<dbReference type="PANTHER" id="PTHR43861:SF1">
    <property type="entry name" value="TRANS-ACONITATE 2-METHYLTRANSFERASE"/>
    <property type="match status" value="1"/>
</dbReference>
<dbReference type="SUPFAM" id="SSF53335">
    <property type="entry name" value="S-adenosyl-L-methionine-dependent methyltransferases"/>
    <property type="match status" value="1"/>
</dbReference>
<dbReference type="PANTHER" id="PTHR43861">
    <property type="entry name" value="TRANS-ACONITATE 2-METHYLTRANSFERASE-RELATED"/>
    <property type="match status" value="1"/>
</dbReference>
<proteinExistence type="predicted"/>
<name>A0A9P0E8P2_NEZVI</name>
<feature type="domain" description="Methyltransferase type 12" evidence="1">
    <location>
        <begin position="38"/>
        <end position="136"/>
    </location>
</feature>
<dbReference type="AlphaFoldDB" id="A0A9P0E8P2"/>
<sequence length="248" mass="28707">MDQVDGYASNNTVTGKDTHEVLKEHSPYFRWTAGERVLDIGCGPGDVTANVVLPFLPKDCSMVGCDLSEPMLESCKKYEIDGRLKFGKLDIQEKRLKSGWENASFDKIFSFYCLHWVTDYRQTMRNIYSLLKPGGEILLMFLTPDNAVYIAFEILKQSPKWNSYIKDITWFYKANDSVEFFRNLLESVGFQEVESYLKTTEHRIASWPIYIVFTNVKHSYKIRPPLHLPRLLSLTALDVMNFKSESAR</sequence>
<organism evidence="2 3">
    <name type="scientific">Nezara viridula</name>
    <name type="common">Southern green stink bug</name>
    <name type="synonym">Cimex viridulus</name>
    <dbReference type="NCBI Taxonomy" id="85310"/>
    <lineage>
        <taxon>Eukaryota</taxon>
        <taxon>Metazoa</taxon>
        <taxon>Ecdysozoa</taxon>
        <taxon>Arthropoda</taxon>
        <taxon>Hexapoda</taxon>
        <taxon>Insecta</taxon>
        <taxon>Pterygota</taxon>
        <taxon>Neoptera</taxon>
        <taxon>Paraneoptera</taxon>
        <taxon>Hemiptera</taxon>
        <taxon>Heteroptera</taxon>
        <taxon>Panheteroptera</taxon>
        <taxon>Pentatomomorpha</taxon>
        <taxon>Pentatomoidea</taxon>
        <taxon>Pentatomidae</taxon>
        <taxon>Pentatominae</taxon>
        <taxon>Nezara</taxon>
    </lineage>
</organism>
<dbReference type="Pfam" id="PF08242">
    <property type="entry name" value="Methyltransf_12"/>
    <property type="match status" value="1"/>
</dbReference>
<reference evidence="2" key="1">
    <citation type="submission" date="2022-01" db="EMBL/GenBank/DDBJ databases">
        <authorList>
            <person name="King R."/>
        </authorList>
    </citation>
    <scope>NUCLEOTIDE SEQUENCE</scope>
</reference>